<proteinExistence type="predicted"/>
<sequence>MATTEDVLETARLVIIATAAVISSVVAVLLFRRIPDQRYGDDRRRRRVRSTRPPLPPPHATGPALYFAVMMTDWLFSVTAAVSQSMDMVMGAGVKVRTVVGASIDALYQVSYLVSLLWGVVLALFVLRTQCWAHGHDVTSLPYKRGSRYEQAGS</sequence>
<keyword evidence="1" id="KW-0472">Membrane</keyword>
<evidence type="ECO:0000313" key="2">
    <source>
        <dbReference type="EMBL" id="CAK7903869.1"/>
    </source>
</evidence>
<organism evidence="2 3">
    <name type="scientific">Peronospora matthiolae</name>
    <dbReference type="NCBI Taxonomy" id="2874970"/>
    <lineage>
        <taxon>Eukaryota</taxon>
        <taxon>Sar</taxon>
        <taxon>Stramenopiles</taxon>
        <taxon>Oomycota</taxon>
        <taxon>Peronosporomycetes</taxon>
        <taxon>Peronosporales</taxon>
        <taxon>Peronosporaceae</taxon>
        <taxon>Peronospora</taxon>
    </lineage>
</organism>
<dbReference type="Proteomes" id="UP001162060">
    <property type="component" value="Unassembled WGS sequence"/>
</dbReference>
<comment type="caution">
    <text evidence="2">The sequence shown here is derived from an EMBL/GenBank/DDBJ whole genome shotgun (WGS) entry which is preliminary data.</text>
</comment>
<feature type="transmembrane region" description="Helical" evidence="1">
    <location>
        <begin position="64"/>
        <end position="86"/>
    </location>
</feature>
<keyword evidence="1" id="KW-0812">Transmembrane</keyword>
<accession>A0AAV1T6H6</accession>
<gene>
    <name evidence="2" type="ORF">PM001_LOCUS2795</name>
</gene>
<dbReference type="AlphaFoldDB" id="A0AAV1T6H6"/>
<evidence type="ECO:0000256" key="1">
    <source>
        <dbReference type="SAM" id="Phobius"/>
    </source>
</evidence>
<evidence type="ECO:0000313" key="3">
    <source>
        <dbReference type="Proteomes" id="UP001162060"/>
    </source>
</evidence>
<protein>
    <submittedName>
        <fullName evidence="2">Uncharacterized protein</fullName>
    </submittedName>
</protein>
<name>A0AAV1T6H6_9STRA</name>
<keyword evidence="1" id="KW-1133">Transmembrane helix</keyword>
<dbReference type="EMBL" id="CAKLBY020000028">
    <property type="protein sequence ID" value="CAK7903869.1"/>
    <property type="molecule type" value="Genomic_DNA"/>
</dbReference>
<reference evidence="2" key="1">
    <citation type="submission" date="2024-01" db="EMBL/GenBank/DDBJ databases">
        <authorList>
            <person name="Webb A."/>
        </authorList>
    </citation>
    <scope>NUCLEOTIDE SEQUENCE</scope>
    <source>
        <strain evidence="2">Pm1</strain>
    </source>
</reference>
<feature type="transmembrane region" description="Helical" evidence="1">
    <location>
        <begin position="12"/>
        <end position="31"/>
    </location>
</feature>
<feature type="transmembrane region" description="Helical" evidence="1">
    <location>
        <begin position="106"/>
        <end position="127"/>
    </location>
</feature>